<feature type="domain" description="ATP-grasp" evidence="5">
    <location>
        <begin position="116"/>
        <end position="317"/>
    </location>
</feature>
<dbReference type="Proteomes" id="UP000182375">
    <property type="component" value="Unassembled WGS sequence"/>
</dbReference>
<dbReference type="PROSITE" id="PS50975">
    <property type="entry name" value="ATP_GRASP"/>
    <property type="match status" value="1"/>
</dbReference>
<dbReference type="PANTHER" id="PTHR43585:SF2">
    <property type="entry name" value="ATP-GRASP ENZYME FSQD"/>
    <property type="match status" value="1"/>
</dbReference>
<dbReference type="PANTHER" id="PTHR43585">
    <property type="entry name" value="FUMIPYRROLE BIOSYNTHESIS PROTEIN C"/>
    <property type="match status" value="1"/>
</dbReference>
<evidence type="ECO:0000259" key="5">
    <source>
        <dbReference type="PROSITE" id="PS50975"/>
    </source>
</evidence>
<dbReference type="AlphaFoldDB" id="A0A1H5FB07"/>
<protein>
    <submittedName>
        <fullName evidence="6">ATP-grasp domain-containing protein</fullName>
    </submittedName>
</protein>
<dbReference type="SUPFAM" id="SSF56059">
    <property type="entry name" value="Glutathione synthetase ATP-binding domain-like"/>
    <property type="match status" value="1"/>
</dbReference>
<keyword evidence="3 4" id="KW-0067">ATP-binding</keyword>
<reference evidence="6 7" key="1">
    <citation type="submission" date="2016-10" db="EMBL/GenBank/DDBJ databases">
        <authorList>
            <person name="de Groot N.N."/>
        </authorList>
    </citation>
    <scope>NUCLEOTIDE SEQUENCE [LARGE SCALE GENOMIC DNA]</scope>
    <source>
        <strain evidence="6 7">DSM 40306</strain>
    </source>
</reference>
<name>A0A1H5FB07_9ACTN</name>
<dbReference type="Pfam" id="PF02655">
    <property type="entry name" value="ATP-grasp_3"/>
    <property type="match status" value="1"/>
</dbReference>
<accession>A0A1H5FB07</accession>
<keyword evidence="1" id="KW-0436">Ligase</keyword>
<dbReference type="STRING" id="67331.SAMN04490357_6591"/>
<dbReference type="GO" id="GO:0046872">
    <property type="term" value="F:metal ion binding"/>
    <property type="evidence" value="ECO:0007669"/>
    <property type="project" value="InterPro"/>
</dbReference>
<evidence type="ECO:0000256" key="2">
    <source>
        <dbReference type="ARBA" id="ARBA00022741"/>
    </source>
</evidence>
<dbReference type="Gene3D" id="3.30.470.20">
    <property type="entry name" value="ATP-grasp fold, B domain"/>
    <property type="match status" value="1"/>
</dbReference>
<evidence type="ECO:0000256" key="3">
    <source>
        <dbReference type="ARBA" id="ARBA00022840"/>
    </source>
</evidence>
<gene>
    <name evidence="6" type="ORF">SAMN04490357_6591</name>
</gene>
<organism evidence="6 7">
    <name type="scientific">Streptomyces misionensis</name>
    <dbReference type="NCBI Taxonomy" id="67331"/>
    <lineage>
        <taxon>Bacteria</taxon>
        <taxon>Bacillati</taxon>
        <taxon>Actinomycetota</taxon>
        <taxon>Actinomycetes</taxon>
        <taxon>Kitasatosporales</taxon>
        <taxon>Streptomycetaceae</taxon>
        <taxon>Streptomyces</taxon>
    </lineage>
</organism>
<evidence type="ECO:0000256" key="1">
    <source>
        <dbReference type="ARBA" id="ARBA00022598"/>
    </source>
</evidence>
<dbReference type="InterPro" id="IPR011761">
    <property type="entry name" value="ATP-grasp"/>
</dbReference>
<dbReference type="InterPro" id="IPR003806">
    <property type="entry name" value="ATP-grasp_PylC-type"/>
</dbReference>
<dbReference type="RefSeq" id="WP_143060481.1">
    <property type="nucleotide sequence ID" value="NZ_FNTD01000004.1"/>
</dbReference>
<proteinExistence type="predicted"/>
<dbReference type="InterPro" id="IPR052032">
    <property type="entry name" value="ATP-dep_AA_Ligase"/>
</dbReference>
<sequence>MSDSPVLLAVYDVGSLAPLRLSQVARANGCEMAFVAADSEHAQQMLPVLGRLGRVVNSAGRTEASVVDELRGLNPAGIITFSEFRIADTVRLAAALGLPYHSPALREAVTNKDRQRERFAEVGLDTVRFCTVTAADQVDAAIARVGLPAIVKPVVGASSRNTTAVATADECRAVVAAALGGIGGPAETAVVVEELLVGMPVEAPWGDYMAVDCVARGDDVRPVFVSSKFALAEPFRERGAYGGQSVVPDDLVREVADLACRAVGALGVHGVADVEIKLTPDGPRVIEVNGRLGAWVDDLGVRAGSSVPADIAVKAALGRPYTTPDPVGRGPAVFHYLIVPPVGATRVKAVRDLTELRRLPFVERVVPLVEPGAPVDWRIGAAGNVAALSGAAPDPAALAETVAAIEAVDWIDYE</sequence>
<dbReference type="GeneID" id="95515626"/>
<evidence type="ECO:0000313" key="6">
    <source>
        <dbReference type="EMBL" id="SEE00308.1"/>
    </source>
</evidence>
<dbReference type="GO" id="GO:0005524">
    <property type="term" value="F:ATP binding"/>
    <property type="evidence" value="ECO:0007669"/>
    <property type="project" value="UniProtKB-UniRule"/>
</dbReference>
<keyword evidence="2 4" id="KW-0547">Nucleotide-binding</keyword>
<evidence type="ECO:0000313" key="7">
    <source>
        <dbReference type="Proteomes" id="UP000182375"/>
    </source>
</evidence>
<dbReference type="GO" id="GO:0016874">
    <property type="term" value="F:ligase activity"/>
    <property type="evidence" value="ECO:0007669"/>
    <property type="project" value="UniProtKB-KW"/>
</dbReference>
<evidence type="ECO:0000256" key="4">
    <source>
        <dbReference type="PROSITE-ProRule" id="PRU00409"/>
    </source>
</evidence>
<dbReference type="EMBL" id="FNTD01000004">
    <property type="protein sequence ID" value="SEE00308.1"/>
    <property type="molecule type" value="Genomic_DNA"/>
</dbReference>